<keyword evidence="6" id="KW-0456">Lyase</keyword>
<comment type="caution">
    <text evidence="9">The sequence shown here is derived from an EMBL/GenBank/DDBJ whole genome shotgun (WGS) entry which is preliminary data.</text>
</comment>
<evidence type="ECO:0000313" key="10">
    <source>
        <dbReference type="Proteomes" id="UP000255326"/>
    </source>
</evidence>
<dbReference type="EMBL" id="QQAY01000011">
    <property type="protein sequence ID" value="RDI40936.1"/>
    <property type="molecule type" value="Genomic_DNA"/>
</dbReference>
<dbReference type="RefSeq" id="WP_114746459.1">
    <property type="nucleotide sequence ID" value="NZ_QQAY01000011.1"/>
</dbReference>
<keyword evidence="10" id="KW-1185">Reference proteome</keyword>
<comment type="catalytic activity">
    <reaction evidence="1">
        <text>D-ribulose 5-phosphate + formaldehyde = D-arabino-hex-3-ulose 6-phosphate</text>
        <dbReference type="Rhea" id="RHEA:25201"/>
        <dbReference type="ChEBI" id="CHEBI:16842"/>
        <dbReference type="ChEBI" id="CHEBI:58121"/>
        <dbReference type="ChEBI" id="CHEBI:58542"/>
        <dbReference type="EC" id="4.1.2.43"/>
    </reaction>
</comment>
<comment type="pathway">
    <text evidence="2">One-carbon metabolism; formaldehyde assimilation via RuMP pathway; D-fructose 6-phosphate from D-ribulose 5-phosphate and formaldehyde: step 1/2.</text>
</comment>
<evidence type="ECO:0000256" key="5">
    <source>
        <dbReference type="ARBA" id="ARBA00022563"/>
    </source>
</evidence>
<dbReference type="GO" id="GO:0043801">
    <property type="term" value="F:hexulose-6-phosphate synthase activity"/>
    <property type="evidence" value="ECO:0007669"/>
    <property type="project" value="UniProtKB-EC"/>
</dbReference>
<dbReference type="InterPro" id="IPR013785">
    <property type="entry name" value="Aldolase_TIM"/>
</dbReference>
<dbReference type="EC" id="4.1.2.43" evidence="4"/>
<dbReference type="GO" id="GO:0006207">
    <property type="term" value="P:'de novo' pyrimidine nucleobase biosynthetic process"/>
    <property type="evidence" value="ECO:0007669"/>
    <property type="project" value="InterPro"/>
</dbReference>
<dbReference type="GO" id="GO:0006730">
    <property type="term" value="P:one-carbon metabolic process"/>
    <property type="evidence" value="ECO:0007669"/>
    <property type="project" value="UniProtKB-KW"/>
</dbReference>
<evidence type="ECO:0000256" key="2">
    <source>
        <dbReference type="ARBA" id="ARBA00005014"/>
    </source>
</evidence>
<name>A0A370GCM7_9BACI</name>
<dbReference type="CDD" id="cd04726">
    <property type="entry name" value="KGPDC_HPS"/>
    <property type="match status" value="1"/>
</dbReference>
<dbReference type="GO" id="GO:0019854">
    <property type="term" value="P:L-ascorbic acid catabolic process"/>
    <property type="evidence" value="ECO:0007669"/>
    <property type="project" value="TreeGrafter"/>
</dbReference>
<keyword evidence="5" id="KW-0554">One-carbon metabolism</keyword>
<evidence type="ECO:0000256" key="3">
    <source>
        <dbReference type="ARBA" id="ARBA00006350"/>
    </source>
</evidence>
<dbReference type="Pfam" id="PF00215">
    <property type="entry name" value="OMPdecase"/>
    <property type="match status" value="1"/>
</dbReference>
<organism evidence="9 10">
    <name type="scientific">Falsibacillus pallidus</name>
    <dbReference type="NCBI Taxonomy" id="493781"/>
    <lineage>
        <taxon>Bacteria</taxon>
        <taxon>Bacillati</taxon>
        <taxon>Bacillota</taxon>
        <taxon>Bacilli</taxon>
        <taxon>Bacillales</taxon>
        <taxon>Bacillaceae</taxon>
        <taxon>Falsibacillus</taxon>
    </lineage>
</organism>
<evidence type="ECO:0000256" key="4">
    <source>
        <dbReference type="ARBA" id="ARBA00012890"/>
    </source>
</evidence>
<dbReference type="InterPro" id="IPR011060">
    <property type="entry name" value="RibuloseP-bd_barrel"/>
</dbReference>
<dbReference type="GO" id="GO:0033982">
    <property type="term" value="F:3-dehydro-L-gulonate-6-phosphate decarboxylase activity"/>
    <property type="evidence" value="ECO:0007669"/>
    <property type="project" value="TreeGrafter"/>
</dbReference>
<dbReference type="GO" id="GO:0004590">
    <property type="term" value="F:orotidine-5'-phosphate decarboxylase activity"/>
    <property type="evidence" value="ECO:0007669"/>
    <property type="project" value="InterPro"/>
</dbReference>
<dbReference type="SUPFAM" id="SSF51366">
    <property type="entry name" value="Ribulose-phoshate binding barrel"/>
    <property type="match status" value="1"/>
</dbReference>
<reference evidence="9 10" key="1">
    <citation type="submission" date="2018-07" db="EMBL/GenBank/DDBJ databases">
        <title>Genomic Encyclopedia of Type Strains, Phase IV (KMG-IV): sequencing the most valuable type-strain genomes for metagenomic binning, comparative biology and taxonomic classification.</title>
        <authorList>
            <person name="Goeker M."/>
        </authorList>
    </citation>
    <scope>NUCLEOTIDE SEQUENCE [LARGE SCALE GENOMIC DNA]</scope>
    <source>
        <strain evidence="9 10">DSM 25281</strain>
    </source>
</reference>
<evidence type="ECO:0000259" key="8">
    <source>
        <dbReference type="SMART" id="SM00934"/>
    </source>
</evidence>
<dbReference type="PANTHER" id="PTHR35039:SF3">
    <property type="entry name" value="3-KETO-L-GULONATE-6-PHOSPHATE DECARBOXYLASE SGBH-RELATED"/>
    <property type="match status" value="1"/>
</dbReference>
<dbReference type="InterPro" id="IPR041710">
    <property type="entry name" value="HPS/KGPDC"/>
</dbReference>
<dbReference type="SMART" id="SM00934">
    <property type="entry name" value="OMPdecase"/>
    <property type="match status" value="1"/>
</dbReference>
<sequence>MKIQLALDRLEIADAIQITRMVEDSIDWIEVGTSLIKEFGMASVRELKQAFPAKTIVADMKTIDNARYEFEMAFRSGADVATVMGVSPLVTIDICMEVAARFNKKVMFDLLNTSEDQVRELMNYRDAIFCAHVSKDEQEESGERNKGTKNGALFTENEVQVAAAGGITIESLAALRKSLNPSVVIVGSAITKASNPTQAAARLKQAVLKGE</sequence>
<dbReference type="OrthoDB" id="43475at2"/>
<accession>A0A370GCM7</accession>
<keyword evidence="7" id="KW-0119">Carbohydrate metabolism</keyword>
<protein>
    <recommendedName>
        <fullName evidence="4">3-hexulose-6-phosphate synthase</fullName>
        <ecNumber evidence="4">4.1.2.43</ecNumber>
    </recommendedName>
</protein>
<dbReference type="InterPro" id="IPR001754">
    <property type="entry name" value="OMPdeCOase_dom"/>
</dbReference>
<dbReference type="Proteomes" id="UP000255326">
    <property type="component" value="Unassembled WGS sequence"/>
</dbReference>
<dbReference type="InterPro" id="IPR017553">
    <property type="entry name" value="3-hexulose-6-phosphate_synth"/>
</dbReference>
<dbReference type="NCBIfam" id="TIGR03128">
    <property type="entry name" value="RuMP_HxlA"/>
    <property type="match status" value="1"/>
</dbReference>
<proteinExistence type="inferred from homology"/>
<dbReference type="AlphaFoldDB" id="A0A370GCM7"/>
<evidence type="ECO:0000256" key="1">
    <source>
        <dbReference type="ARBA" id="ARBA00000718"/>
    </source>
</evidence>
<evidence type="ECO:0000313" key="9">
    <source>
        <dbReference type="EMBL" id="RDI40936.1"/>
    </source>
</evidence>
<comment type="similarity">
    <text evidence="3">Belongs to the HPS/KGPDC family. HPS subfamily.</text>
</comment>
<dbReference type="Gene3D" id="3.20.20.70">
    <property type="entry name" value="Aldolase class I"/>
    <property type="match status" value="1"/>
</dbReference>
<evidence type="ECO:0000256" key="7">
    <source>
        <dbReference type="ARBA" id="ARBA00023277"/>
    </source>
</evidence>
<evidence type="ECO:0000256" key="6">
    <source>
        <dbReference type="ARBA" id="ARBA00023239"/>
    </source>
</evidence>
<dbReference type="PANTHER" id="PTHR35039">
    <property type="entry name" value="3-KETO-L-GULONATE-6-PHOSPHATE DECARBOXYLASE SGBH-RELATED"/>
    <property type="match status" value="1"/>
</dbReference>
<feature type="domain" description="Orotidine 5'-phosphate decarboxylase" evidence="8">
    <location>
        <begin position="2"/>
        <end position="203"/>
    </location>
</feature>
<gene>
    <name evidence="9" type="ORF">DFR59_11180</name>
</gene>